<comment type="catalytic activity">
    <reaction evidence="7">
        <text>hydrogencarbonate + H(+) = CO2 + H2O</text>
        <dbReference type="Rhea" id="RHEA:10748"/>
        <dbReference type="ChEBI" id="CHEBI:15377"/>
        <dbReference type="ChEBI" id="CHEBI:15378"/>
        <dbReference type="ChEBI" id="CHEBI:16526"/>
        <dbReference type="ChEBI" id="CHEBI:17544"/>
        <dbReference type="EC" id="4.2.1.1"/>
    </reaction>
</comment>
<comment type="similarity">
    <text evidence="2">Belongs to the alpha-carbonic anhydrase family.</text>
</comment>
<dbReference type="Pfam" id="PF00194">
    <property type="entry name" value="Carb_anhydrase"/>
    <property type="match status" value="1"/>
</dbReference>
<evidence type="ECO:0000256" key="2">
    <source>
        <dbReference type="ARBA" id="ARBA00010718"/>
    </source>
</evidence>
<keyword evidence="4" id="KW-0479">Metal-binding</keyword>
<dbReference type="CDD" id="cd00326">
    <property type="entry name" value="alpha_CA"/>
    <property type="match status" value="1"/>
</dbReference>
<dbReference type="EMBL" id="CALNXI010001922">
    <property type="protein sequence ID" value="CAH3179719.1"/>
    <property type="molecule type" value="Genomic_DNA"/>
</dbReference>
<dbReference type="SMART" id="SM01057">
    <property type="entry name" value="Carb_anhydrase"/>
    <property type="match status" value="1"/>
</dbReference>
<dbReference type="Gene3D" id="3.10.200.10">
    <property type="entry name" value="Alpha carbonic anhydrase"/>
    <property type="match status" value="1"/>
</dbReference>
<feature type="domain" description="Alpha-carbonic anhydrase" evidence="8">
    <location>
        <begin position="1"/>
        <end position="249"/>
    </location>
</feature>
<evidence type="ECO:0000256" key="3">
    <source>
        <dbReference type="ARBA" id="ARBA00012925"/>
    </source>
</evidence>
<evidence type="ECO:0000256" key="7">
    <source>
        <dbReference type="ARBA" id="ARBA00048348"/>
    </source>
</evidence>
<dbReference type="PANTHER" id="PTHR18952:SF141">
    <property type="entry name" value="CARBONIC ANHYDRASE"/>
    <property type="match status" value="1"/>
</dbReference>
<protein>
    <recommendedName>
        <fullName evidence="3">carbonic anhydrase</fullName>
        <ecNumber evidence="3">4.2.1.1</ecNumber>
    </recommendedName>
</protein>
<evidence type="ECO:0000313" key="9">
    <source>
        <dbReference type="EMBL" id="CAH3179719.1"/>
    </source>
</evidence>
<dbReference type="InterPro" id="IPR023561">
    <property type="entry name" value="Carbonic_anhydrase_a-class"/>
</dbReference>
<sequence>GPEDWHDLKLNKTNQCGGNRQSPINIKTSEVEEEDSYRRLKIAFDNTRGLVTGTLENNGHSPELIIADSNGASLTGGPLGNNKFELIQFHVHFGCVNERGSEHKLNGKQLSGELHMVFGHDEEPRVVGNKIFGKLANLMHHIIKPEDTYPVTKEHGIYLKDLIPKKCSIKKGNGAKRLTLKCYFTYRGSLTTPPCTQTIRWIVLKDYILASTSQLEKFRKLEAKYYGPHMCDNFRPVQKLNDRDVYSVSKKNNDK</sequence>
<evidence type="ECO:0000256" key="4">
    <source>
        <dbReference type="ARBA" id="ARBA00022723"/>
    </source>
</evidence>
<keyword evidence="10" id="KW-1185">Reference proteome</keyword>
<gene>
    <name evidence="9" type="ORF">PEVE_00012542</name>
</gene>
<dbReference type="Proteomes" id="UP001159427">
    <property type="component" value="Unassembled WGS sequence"/>
</dbReference>
<comment type="cofactor">
    <cofactor evidence="1">
        <name>Zn(2+)</name>
        <dbReference type="ChEBI" id="CHEBI:29105"/>
    </cofactor>
</comment>
<evidence type="ECO:0000259" key="8">
    <source>
        <dbReference type="PROSITE" id="PS51144"/>
    </source>
</evidence>
<reference evidence="9 10" key="1">
    <citation type="submission" date="2022-05" db="EMBL/GenBank/DDBJ databases">
        <authorList>
            <consortium name="Genoscope - CEA"/>
            <person name="William W."/>
        </authorList>
    </citation>
    <scope>NUCLEOTIDE SEQUENCE [LARGE SCALE GENOMIC DNA]</scope>
</reference>
<evidence type="ECO:0000256" key="1">
    <source>
        <dbReference type="ARBA" id="ARBA00001947"/>
    </source>
</evidence>
<dbReference type="SUPFAM" id="SSF51069">
    <property type="entry name" value="Carbonic anhydrase"/>
    <property type="match status" value="1"/>
</dbReference>
<evidence type="ECO:0000256" key="5">
    <source>
        <dbReference type="ARBA" id="ARBA00022833"/>
    </source>
</evidence>
<evidence type="ECO:0000313" key="10">
    <source>
        <dbReference type="Proteomes" id="UP001159427"/>
    </source>
</evidence>
<accession>A0ABN8RJY1</accession>
<proteinExistence type="inferred from homology"/>
<dbReference type="EC" id="4.2.1.1" evidence="3"/>
<dbReference type="PANTHER" id="PTHR18952">
    <property type="entry name" value="CARBONIC ANHYDRASE"/>
    <property type="match status" value="1"/>
</dbReference>
<dbReference type="InterPro" id="IPR001148">
    <property type="entry name" value="CA_dom"/>
</dbReference>
<name>A0ABN8RJY1_9CNID</name>
<feature type="non-terminal residue" evidence="9">
    <location>
        <position position="1"/>
    </location>
</feature>
<comment type="caution">
    <text evidence="9">The sequence shown here is derived from an EMBL/GenBank/DDBJ whole genome shotgun (WGS) entry which is preliminary data.</text>
</comment>
<organism evidence="9 10">
    <name type="scientific">Porites evermanni</name>
    <dbReference type="NCBI Taxonomy" id="104178"/>
    <lineage>
        <taxon>Eukaryota</taxon>
        <taxon>Metazoa</taxon>
        <taxon>Cnidaria</taxon>
        <taxon>Anthozoa</taxon>
        <taxon>Hexacorallia</taxon>
        <taxon>Scleractinia</taxon>
        <taxon>Fungiina</taxon>
        <taxon>Poritidae</taxon>
        <taxon>Porites</taxon>
    </lineage>
</organism>
<keyword evidence="5" id="KW-0862">Zinc</keyword>
<keyword evidence="6" id="KW-0456">Lyase</keyword>
<evidence type="ECO:0000256" key="6">
    <source>
        <dbReference type="ARBA" id="ARBA00023239"/>
    </source>
</evidence>
<dbReference type="InterPro" id="IPR036398">
    <property type="entry name" value="CA_dom_sf"/>
</dbReference>
<dbReference type="PROSITE" id="PS51144">
    <property type="entry name" value="ALPHA_CA_2"/>
    <property type="match status" value="1"/>
</dbReference>